<proteinExistence type="predicted"/>
<dbReference type="InterPro" id="IPR020864">
    <property type="entry name" value="MACPF"/>
</dbReference>
<dbReference type="EMBL" id="CAXLJM020000076">
    <property type="protein sequence ID" value="CAL8129041.1"/>
    <property type="molecule type" value="Genomic_DNA"/>
</dbReference>
<evidence type="ECO:0000313" key="2">
    <source>
        <dbReference type="EMBL" id="CAL8129041.1"/>
    </source>
</evidence>
<gene>
    <name evidence="2" type="ORF">ODALV1_LOCUS22802</name>
</gene>
<dbReference type="Proteomes" id="UP001642540">
    <property type="component" value="Unassembled WGS sequence"/>
</dbReference>
<feature type="domain" description="MACPF" evidence="1">
    <location>
        <begin position="494"/>
        <end position="637"/>
    </location>
</feature>
<comment type="caution">
    <text evidence="2">The sequence shown here is derived from an EMBL/GenBank/DDBJ whole genome shotgun (WGS) entry which is preliminary data.</text>
</comment>
<protein>
    <recommendedName>
        <fullName evidence="1">MACPF domain-containing protein</fullName>
    </recommendedName>
</protein>
<evidence type="ECO:0000313" key="3">
    <source>
        <dbReference type="Proteomes" id="UP001642540"/>
    </source>
</evidence>
<dbReference type="Pfam" id="PF01823">
    <property type="entry name" value="MACPF"/>
    <property type="match status" value="1"/>
</dbReference>
<dbReference type="Gene3D" id="3.40.50.300">
    <property type="entry name" value="P-loop containing nucleotide triphosphate hydrolases"/>
    <property type="match status" value="1"/>
</dbReference>
<accession>A0ABP1RJA9</accession>
<sequence length="684" mass="76827">MDTPQEINDAPNATPEEILLRVDTDSKIRQSLNNKRELHSTLIVTFGESNSGKSTTFKKLIERPFNASTPSALDNKDATQIHQLEEVSSTTFPAMKTHHCFIDIPINSPENGGDIETLCKSLERKFAEDQSTLRNLPVSNESSSANLPIVLFFLSADTKLKGTNTSMMRSLKLLKESKLIQPNGQNLILVVTRALQLMPQIDDEDEDDQIANEAFIQNYNEVKIAVLEAIKTVLSISQEVLISLVENKGIKVLKKCPDSDFYELPNGEVSHYNVLKAIIDYCITSKSHNETISPEQTPSEPLTATQEKDDDDSFVIIEVEPKVDEKNDSSIQGLFKFPIIFLGHGICQNCGTIKEARLLTDNSCETPISSEKILVPQGVQVIHQDRHKSTINSFVFNEPTEFNSKLIKLGQNLSTLDIIRALGKTLPLEDLARHEQELEEITNNSNTYFFYQQERCTAVCEIENGGASAYLNCPKFGEDFQGLMNSFDIDDIGASNVFFDKWGTHFVTQQGVGGTIYVVCSLQQKVSDEKQEELKAIIDKFFVAIMNSSPAENVAGIINDIRKSGMNDEKILILRCAAEGKLHKFEEITSDILQNWDKTVIDDPINLTTYTRICPYYDLVRNDENKKNRLKNATTDYIENRCRKTHFGLAPVDHQTITVEPTTTNYAGQGKRRGLKDLFYCNVL</sequence>
<keyword evidence="3" id="KW-1185">Reference proteome</keyword>
<evidence type="ECO:0000259" key="1">
    <source>
        <dbReference type="Pfam" id="PF01823"/>
    </source>
</evidence>
<organism evidence="2 3">
    <name type="scientific">Orchesella dallaii</name>
    <dbReference type="NCBI Taxonomy" id="48710"/>
    <lineage>
        <taxon>Eukaryota</taxon>
        <taxon>Metazoa</taxon>
        <taxon>Ecdysozoa</taxon>
        <taxon>Arthropoda</taxon>
        <taxon>Hexapoda</taxon>
        <taxon>Collembola</taxon>
        <taxon>Entomobryomorpha</taxon>
        <taxon>Entomobryoidea</taxon>
        <taxon>Orchesellidae</taxon>
        <taxon>Orchesellinae</taxon>
        <taxon>Orchesella</taxon>
    </lineage>
</organism>
<reference evidence="2 3" key="1">
    <citation type="submission" date="2024-08" db="EMBL/GenBank/DDBJ databases">
        <authorList>
            <person name="Cucini C."/>
            <person name="Frati F."/>
        </authorList>
    </citation>
    <scope>NUCLEOTIDE SEQUENCE [LARGE SCALE GENOMIC DNA]</scope>
</reference>
<name>A0ABP1RJA9_9HEXA</name>
<dbReference type="InterPro" id="IPR027417">
    <property type="entry name" value="P-loop_NTPase"/>
</dbReference>